<feature type="compositionally biased region" description="Low complexity" evidence="1">
    <location>
        <begin position="207"/>
        <end position="221"/>
    </location>
</feature>
<evidence type="ECO:0008006" key="4">
    <source>
        <dbReference type="Google" id="ProtNLM"/>
    </source>
</evidence>
<evidence type="ECO:0000313" key="3">
    <source>
        <dbReference type="Proteomes" id="UP000054560"/>
    </source>
</evidence>
<feature type="region of interest" description="Disordered" evidence="1">
    <location>
        <begin position="198"/>
        <end position="233"/>
    </location>
</feature>
<keyword evidence="3" id="KW-1185">Reference proteome</keyword>
<proteinExistence type="predicted"/>
<dbReference type="EMBL" id="KQ241622">
    <property type="protein sequence ID" value="KNC87124.1"/>
    <property type="molecule type" value="Genomic_DNA"/>
</dbReference>
<dbReference type="PANTHER" id="PTHR10242">
    <property type="entry name" value="8-OXOGUANINE DNA GLYCOSYLASE"/>
    <property type="match status" value="1"/>
</dbReference>
<dbReference type="OrthoDB" id="4951845at2759"/>
<dbReference type="InterPro" id="IPR052054">
    <property type="entry name" value="Oxidative_DNA_repair_enzyme"/>
</dbReference>
<dbReference type="AlphaFoldDB" id="A0A0L0GE07"/>
<gene>
    <name evidence="2" type="ORF">SARC_00747</name>
</gene>
<dbReference type="GO" id="GO:0006285">
    <property type="term" value="P:base-excision repair, AP site formation"/>
    <property type="evidence" value="ECO:0007669"/>
    <property type="project" value="TreeGrafter"/>
</dbReference>
<dbReference type="PANTHER" id="PTHR10242:SF4">
    <property type="entry name" value="OS07G0657600 PROTEIN"/>
    <property type="match status" value="1"/>
</dbReference>
<reference evidence="2 3" key="1">
    <citation type="submission" date="2011-02" db="EMBL/GenBank/DDBJ databases">
        <title>The Genome Sequence of Sphaeroforma arctica JP610.</title>
        <authorList>
            <consortium name="The Broad Institute Genome Sequencing Platform"/>
            <person name="Russ C."/>
            <person name="Cuomo C."/>
            <person name="Young S.K."/>
            <person name="Zeng Q."/>
            <person name="Gargeya S."/>
            <person name="Alvarado L."/>
            <person name="Berlin A."/>
            <person name="Chapman S.B."/>
            <person name="Chen Z."/>
            <person name="Freedman E."/>
            <person name="Gellesch M."/>
            <person name="Goldberg J."/>
            <person name="Griggs A."/>
            <person name="Gujja S."/>
            <person name="Heilman E."/>
            <person name="Heiman D."/>
            <person name="Howarth C."/>
            <person name="Mehta T."/>
            <person name="Neiman D."/>
            <person name="Pearson M."/>
            <person name="Roberts A."/>
            <person name="Saif S."/>
            <person name="Shea T."/>
            <person name="Shenoy N."/>
            <person name="Sisk P."/>
            <person name="Stolte C."/>
            <person name="Sykes S."/>
            <person name="White J."/>
            <person name="Yandava C."/>
            <person name="Burger G."/>
            <person name="Gray M.W."/>
            <person name="Holland P.W.H."/>
            <person name="King N."/>
            <person name="Lang F.B.F."/>
            <person name="Roger A.J."/>
            <person name="Ruiz-Trillo I."/>
            <person name="Haas B."/>
            <person name="Nusbaum C."/>
            <person name="Birren B."/>
        </authorList>
    </citation>
    <scope>NUCLEOTIDE SEQUENCE [LARGE SCALE GENOMIC DNA]</scope>
    <source>
        <strain evidence="2 3">JP610</strain>
    </source>
</reference>
<dbReference type="eggNOG" id="ENOG502QUBQ">
    <property type="taxonomic scope" value="Eukaryota"/>
</dbReference>
<dbReference type="Proteomes" id="UP000054560">
    <property type="component" value="Unassembled WGS sequence"/>
</dbReference>
<dbReference type="GO" id="GO:0005634">
    <property type="term" value="C:nucleus"/>
    <property type="evidence" value="ECO:0007669"/>
    <property type="project" value="TreeGrafter"/>
</dbReference>
<sequence length="328" mass="36947">MVTQSWIPSTDKDNADGGVFERPLRYGYNYSETVYVRITLLRQRVDGVDQPALQVEEVLHGVKRDTPVVFSTLTQGHLAQIGMQVTRMFRLDEDISAFHAMQNEAKERGFGRLYRSPSTFEDMIKSITNSNMTWAGTVRMCALLCFHYGKRGAFPTPQEMPTSADELKTKCKVGYRGDRMLQVAALFLTPPEDLSAFDNTGEADMKTLPTPDPLSTPTKQKAAAKRARKTQEKLEKRRKNLVLVKRLVQADNPRLVVGDSQLVFALIKSLHGFGDFAASNVMQLMGYYDHLAADSETVRGWAEQWKGLSGDEWVVIGGWACQRWSIDE</sequence>
<accession>A0A0L0GE07</accession>
<evidence type="ECO:0000313" key="2">
    <source>
        <dbReference type="EMBL" id="KNC87124.1"/>
    </source>
</evidence>
<name>A0A0L0GE07_9EUKA</name>
<dbReference type="STRING" id="667725.A0A0L0GE07"/>
<dbReference type="Gene3D" id="1.10.340.30">
    <property type="entry name" value="Hypothetical protein, domain 2"/>
    <property type="match status" value="1"/>
</dbReference>
<evidence type="ECO:0000256" key="1">
    <source>
        <dbReference type="SAM" id="MobiDB-lite"/>
    </source>
</evidence>
<dbReference type="RefSeq" id="XP_014161026.1">
    <property type="nucleotide sequence ID" value="XM_014305551.1"/>
</dbReference>
<protein>
    <recommendedName>
        <fullName evidence="4">HhH-GPD domain-containing protein</fullName>
    </recommendedName>
</protein>
<dbReference type="GeneID" id="25901251"/>
<organism evidence="2 3">
    <name type="scientific">Sphaeroforma arctica JP610</name>
    <dbReference type="NCBI Taxonomy" id="667725"/>
    <lineage>
        <taxon>Eukaryota</taxon>
        <taxon>Ichthyosporea</taxon>
        <taxon>Ichthyophonida</taxon>
        <taxon>Sphaeroforma</taxon>
    </lineage>
</organism>
<dbReference type="GO" id="GO:0034039">
    <property type="term" value="F:8-oxo-7,8-dihydroguanine DNA N-glycosylase activity"/>
    <property type="evidence" value="ECO:0007669"/>
    <property type="project" value="TreeGrafter"/>
</dbReference>